<accession>V4M5Y0</accession>
<dbReference type="EMBL" id="KI517398">
    <property type="protein sequence ID" value="ESQ50412.1"/>
    <property type="molecule type" value="Genomic_DNA"/>
</dbReference>
<dbReference type="OrthoDB" id="1025000at2759"/>
<protein>
    <submittedName>
        <fullName evidence="2">Uncharacterized protein</fullName>
    </submittedName>
</protein>
<dbReference type="OMA" id="SAETRVW"/>
<reference evidence="2 3" key="1">
    <citation type="journal article" date="2013" name="Front. Plant Sci.">
        <title>The Reference Genome of the Halophytic Plant Eutrema salsugineum.</title>
        <authorList>
            <person name="Yang R."/>
            <person name="Jarvis D.E."/>
            <person name="Chen H."/>
            <person name="Beilstein M.A."/>
            <person name="Grimwood J."/>
            <person name="Jenkins J."/>
            <person name="Shu S."/>
            <person name="Prochnik S."/>
            <person name="Xin M."/>
            <person name="Ma C."/>
            <person name="Schmutz J."/>
            <person name="Wing R.A."/>
            <person name="Mitchell-Olds T."/>
            <person name="Schumaker K.S."/>
            <person name="Wang X."/>
        </authorList>
    </citation>
    <scope>NUCLEOTIDE SEQUENCE [LARGE SCALE GENOMIC DNA]</scope>
</reference>
<feature type="region of interest" description="Disordered" evidence="1">
    <location>
        <begin position="1"/>
        <end position="37"/>
    </location>
</feature>
<proteinExistence type="predicted"/>
<dbReference type="KEGG" id="eus:EUTSA_v10002143mg"/>
<dbReference type="AlphaFoldDB" id="V4M5Y0"/>
<gene>
    <name evidence="2" type="ORF">EUTSA_v10002143mg</name>
</gene>
<dbReference type="Gramene" id="ESQ50412">
    <property type="protein sequence ID" value="ESQ50412"/>
    <property type="gene ID" value="EUTSA_v10002143mg"/>
</dbReference>
<keyword evidence="3" id="KW-1185">Reference proteome</keyword>
<evidence type="ECO:0000256" key="1">
    <source>
        <dbReference type="SAM" id="MobiDB-lite"/>
    </source>
</evidence>
<sequence length="70" mass="7688">MGQMGLPKFRPRKVPGPLFRRDAASATRESCGGESQSAETRVWSLRGLSANDTMAVRFTTVIHRVLNGLN</sequence>
<dbReference type="Proteomes" id="UP000030689">
    <property type="component" value="Unassembled WGS sequence"/>
</dbReference>
<evidence type="ECO:0000313" key="3">
    <source>
        <dbReference type="Proteomes" id="UP000030689"/>
    </source>
</evidence>
<evidence type="ECO:0000313" key="2">
    <source>
        <dbReference type="EMBL" id="ESQ50412.1"/>
    </source>
</evidence>
<organism evidence="2 3">
    <name type="scientific">Eutrema salsugineum</name>
    <name type="common">Saltwater cress</name>
    <name type="synonym">Sisymbrium salsugineum</name>
    <dbReference type="NCBI Taxonomy" id="72664"/>
    <lineage>
        <taxon>Eukaryota</taxon>
        <taxon>Viridiplantae</taxon>
        <taxon>Streptophyta</taxon>
        <taxon>Embryophyta</taxon>
        <taxon>Tracheophyta</taxon>
        <taxon>Spermatophyta</taxon>
        <taxon>Magnoliopsida</taxon>
        <taxon>eudicotyledons</taxon>
        <taxon>Gunneridae</taxon>
        <taxon>Pentapetalae</taxon>
        <taxon>rosids</taxon>
        <taxon>malvids</taxon>
        <taxon>Brassicales</taxon>
        <taxon>Brassicaceae</taxon>
        <taxon>Eutremeae</taxon>
        <taxon>Eutrema</taxon>
    </lineage>
</organism>
<name>V4M5Y0_EUTSA</name>